<dbReference type="Proteomes" id="UP001079657">
    <property type="component" value="Unassembled WGS sequence"/>
</dbReference>
<keyword evidence="3" id="KW-1185">Reference proteome</keyword>
<dbReference type="EMBL" id="JAPQES010000005">
    <property type="protein sequence ID" value="MCY6371698.1"/>
    <property type="molecule type" value="Genomic_DNA"/>
</dbReference>
<dbReference type="Gene3D" id="3.30.565.40">
    <property type="entry name" value="Fervidobacterium nodosum Rt17-B1 like"/>
    <property type="match status" value="1"/>
</dbReference>
<dbReference type="RefSeq" id="WP_268050580.1">
    <property type="nucleotide sequence ID" value="NZ_JAPQES010000005.1"/>
</dbReference>
<dbReference type="Pfam" id="PF11738">
    <property type="entry name" value="DUF3298"/>
    <property type="match status" value="1"/>
</dbReference>
<feature type="domain" description="DUF3298" evidence="1">
    <location>
        <begin position="144"/>
        <end position="218"/>
    </location>
</feature>
<accession>A0ABT4CTD6</accession>
<dbReference type="InterPro" id="IPR037126">
    <property type="entry name" value="PdaC/RsiV-like_sf"/>
</dbReference>
<comment type="caution">
    <text evidence="2">The sequence shown here is derived from an EMBL/GenBank/DDBJ whole genome shotgun (WGS) entry which is preliminary data.</text>
</comment>
<dbReference type="Gene3D" id="3.90.640.20">
    <property type="entry name" value="Heat-shock cognate protein, ATPase"/>
    <property type="match status" value="1"/>
</dbReference>
<protein>
    <submittedName>
        <fullName evidence="2">DUF3298 domain-containing protein</fullName>
    </submittedName>
</protein>
<evidence type="ECO:0000313" key="2">
    <source>
        <dbReference type="EMBL" id="MCY6371698.1"/>
    </source>
</evidence>
<sequence length="237" mass="28067">MTFEKDVIKADVDYRQSYLDKAGNIIYKQNTIIPLNEKYSVKEKKFNSNKDYVVYYPQVKGMVNKKAQKRVNKNLKELSQIKDINSHVQLEYNYSGDFSVEFFKNNLLVLELLGYKYYFGAAHGMPTEIYAHVDLVSGRFYELKDLFKEDSNYVKVLSDIIENQIKNNEEYSYVWLYNYKGIKENQPFYVTDDALYIYFYPYEIAPYVAGFPTFKIPYADIMNIIDVNGEFWRAFKG</sequence>
<organism evidence="2 3">
    <name type="scientific">Clostridium ganghwense</name>
    <dbReference type="NCBI Taxonomy" id="312089"/>
    <lineage>
        <taxon>Bacteria</taxon>
        <taxon>Bacillati</taxon>
        <taxon>Bacillota</taxon>
        <taxon>Clostridia</taxon>
        <taxon>Eubacteriales</taxon>
        <taxon>Clostridiaceae</taxon>
        <taxon>Clostridium</taxon>
    </lineage>
</organism>
<reference evidence="2" key="1">
    <citation type="submission" date="2022-12" db="EMBL/GenBank/DDBJ databases">
        <authorList>
            <person name="Wang J."/>
        </authorList>
    </citation>
    <scope>NUCLEOTIDE SEQUENCE</scope>
    <source>
        <strain evidence="2">HY-42-06</strain>
    </source>
</reference>
<gene>
    <name evidence="2" type="ORF">OXH55_13715</name>
</gene>
<evidence type="ECO:0000313" key="3">
    <source>
        <dbReference type="Proteomes" id="UP001079657"/>
    </source>
</evidence>
<proteinExistence type="predicted"/>
<dbReference type="InterPro" id="IPR021729">
    <property type="entry name" value="DUF3298"/>
</dbReference>
<name>A0ABT4CTD6_9CLOT</name>
<evidence type="ECO:0000259" key="1">
    <source>
        <dbReference type="Pfam" id="PF11738"/>
    </source>
</evidence>